<dbReference type="GO" id="GO:0009507">
    <property type="term" value="C:chloroplast"/>
    <property type="evidence" value="ECO:0007669"/>
    <property type="project" value="TreeGrafter"/>
</dbReference>
<accession>A0A2N9FZ10</accession>
<sequence>MNSLFLPTSFLLPSPTWQFTPCLQIQPQNLCRRGFHHYHGHSHLSRSLSFLLKSHHSLRAHKSSIGATIPPNEGAVSLINFEDFVEKDWSFLDSDNLISREELDRIISAGEIEETSKVLVSVGSEGFVDRLVDSSPCHLLLVVHDSLFLLAGIKEKYDKVKCWQGELMYLPEKWAPLDVVFLYFLPALPFKLDQVFGVLAKRCLPGARVVISHPQGREVLKQQQQQYPDVIISDLPEKMTLQKSAADHSFDLAEFVDEPGFYLAVLKFSEASN</sequence>
<dbReference type="EMBL" id="OIVN01001313">
    <property type="protein sequence ID" value="SPC92488.1"/>
    <property type="molecule type" value="Genomic_DNA"/>
</dbReference>
<dbReference type="AlphaFoldDB" id="A0A2N9FZ10"/>
<reference evidence="1" key="1">
    <citation type="submission" date="2018-02" db="EMBL/GenBank/DDBJ databases">
        <authorList>
            <person name="Cohen D.B."/>
            <person name="Kent A.D."/>
        </authorList>
    </citation>
    <scope>NUCLEOTIDE SEQUENCE</scope>
</reference>
<evidence type="ECO:0000313" key="1">
    <source>
        <dbReference type="EMBL" id="SPC92488.1"/>
    </source>
</evidence>
<gene>
    <name evidence="1" type="ORF">FSB_LOCUS20370</name>
</gene>
<dbReference type="PANTHER" id="PTHR37217">
    <property type="entry name" value="EXPRESSED PROTEIN"/>
    <property type="match status" value="1"/>
</dbReference>
<dbReference type="PANTHER" id="PTHR37217:SF1">
    <property type="entry name" value="EXPRESSED PROTEIN"/>
    <property type="match status" value="1"/>
</dbReference>
<proteinExistence type="predicted"/>
<name>A0A2N9FZ10_FAGSY</name>
<organism evidence="1">
    <name type="scientific">Fagus sylvatica</name>
    <name type="common">Beechnut</name>
    <dbReference type="NCBI Taxonomy" id="28930"/>
    <lineage>
        <taxon>Eukaryota</taxon>
        <taxon>Viridiplantae</taxon>
        <taxon>Streptophyta</taxon>
        <taxon>Embryophyta</taxon>
        <taxon>Tracheophyta</taxon>
        <taxon>Spermatophyta</taxon>
        <taxon>Magnoliopsida</taxon>
        <taxon>eudicotyledons</taxon>
        <taxon>Gunneridae</taxon>
        <taxon>Pentapetalae</taxon>
        <taxon>rosids</taxon>
        <taxon>fabids</taxon>
        <taxon>Fagales</taxon>
        <taxon>Fagaceae</taxon>
        <taxon>Fagus</taxon>
    </lineage>
</organism>
<protein>
    <submittedName>
        <fullName evidence="1">Uncharacterized protein</fullName>
    </submittedName>
</protein>